<feature type="region of interest" description="Disordered" evidence="1">
    <location>
        <begin position="203"/>
        <end position="225"/>
    </location>
</feature>
<proteinExistence type="predicted"/>
<dbReference type="AlphaFoldDB" id="A0A5K1HAI5"/>
<accession>A0A5K1HAI5</accession>
<feature type="compositionally biased region" description="Basic and acidic residues" evidence="1">
    <location>
        <begin position="208"/>
        <end position="218"/>
    </location>
</feature>
<dbReference type="Gene3D" id="1.10.510.10">
    <property type="entry name" value="Transferase(Phosphotransferase) domain 1"/>
    <property type="match status" value="1"/>
</dbReference>
<dbReference type="InterPro" id="IPR011009">
    <property type="entry name" value="Kinase-like_dom_sf"/>
</dbReference>
<name>A0A5K1HAI5_9MAGN</name>
<dbReference type="EMBL" id="LR722018">
    <property type="protein sequence ID" value="VVW86719.1"/>
    <property type="molecule type" value="Genomic_DNA"/>
</dbReference>
<evidence type="ECO:0000256" key="1">
    <source>
        <dbReference type="SAM" id="MobiDB-lite"/>
    </source>
</evidence>
<evidence type="ECO:0000313" key="2">
    <source>
        <dbReference type="EMBL" id="VVW86719.1"/>
    </source>
</evidence>
<protein>
    <recommendedName>
        <fullName evidence="3">Protein kinase domain-containing protein</fullName>
    </recommendedName>
</protein>
<reference evidence="2" key="1">
    <citation type="submission" date="2019-09" db="EMBL/GenBank/DDBJ databases">
        <authorList>
            <person name="Zhang L."/>
        </authorList>
    </citation>
    <scope>NUCLEOTIDE SEQUENCE</scope>
</reference>
<organism evidence="2">
    <name type="scientific">Nymphaea colorata</name>
    <name type="common">pocket water lily</name>
    <dbReference type="NCBI Taxonomy" id="210225"/>
    <lineage>
        <taxon>Eukaryota</taxon>
        <taxon>Viridiplantae</taxon>
        <taxon>Streptophyta</taxon>
        <taxon>Embryophyta</taxon>
        <taxon>Tracheophyta</taxon>
        <taxon>Spermatophyta</taxon>
        <taxon>Magnoliopsida</taxon>
        <taxon>Nymphaeales</taxon>
        <taxon>Nymphaeaceae</taxon>
        <taxon>Nymphaea</taxon>
    </lineage>
</organism>
<gene>
    <name evidence="2" type="ORF">NYM_LOCUS29579</name>
</gene>
<sequence length="225" mass="26073">MYIIDKKVSADYKDLLSRLINVKPENRLRLADIRKHPWFVSFARVNSFGINVGFDKIPIDEKVVLVMEGLGFPPVQTRRYLEYNIKNECTTTYYLFLKKNFKLGLASAADICSEDFNEELVHKAIKKKRHKSIDFNALVERSEANKQIADTNSSNAKFQDRKCRSVMRNIMIDTHSVGRASFDSRADNNSIKVHFRRYNMNNLTSTSKSRDDKREGRALDIQSLL</sequence>
<evidence type="ECO:0008006" key="3">
    <source>
        <dbReference type="Google" id="ProtNLM"/>
    </source>
</evidence>
<dbReference type="SUPFAM" id="SSF56112">
    <property type="entry name" value="Protein kinase-like (PK-like)"/>
    <property type="match status" value="1"/>
</dbReference>